<evidence type="ECO:0000313" key="4">
    <source>
        <dbReference type="Proteomes" id="UP000886787"/>
    </source>
</evidence>
<name>A0A9D1CUR3_9FIRM</name>
<sequence length="196" mass="22036">MENEALEKMYKLEKELEMLKRELRQYKERDILTGLYNRMAFQKKMEDYLKGKRQFKTQTAALLMLDIDNFKQINDALGHMQGDHVLQKTADILRSTFDTEAVIARFGGDEFTVLAAACSKQAVCSLAQSLCDQLNHICLNGGAACFVAASVGIAFLCPGDSAADFYTYYKQADQALYKAKKKGKNTYAMYCNGKTA</sequence>
<dbReference type="SUPFAM" id="SSF55073">
    <property type="entry name" value="Nucleotide cyclase"/>
    <property type="match status" value="1"/>
</dbReference>
<dbReference type="Proteomes" id="UP000886787">
    <property type="component" value="Unassembled WGS sequence"/>
</dbReference>
<dbReference type="InterPro" id="IPR029787">
    <property type="entry name" value="Nucleotide_cyclase"/>
</dbReference>
<evidence type="ECO:0000256" key="1">
    <source>
        <dbReference type="SAM" id="Coils"/>
    </source>
</evidence>
<proteinExistence type="predicted"/>
<gene>
    <name evidence="3" type="ORF">IAD32_06875</name>
</gene>
<reference evidence="3" key="2">
    <citation type="journal article" date="2021" name="PeerJ">
        <title>Extensive microbial diversity within the chicken gut microbiome revealed by metagenomics and culture.</title>
        <authorList>
            <person name="Gilroy R."/>
            <person name="Ravi A."/>
            <person name="Getino M."/>
            <person name="Pursley I."/>
            <person name="Horton D.L."/>
            <person name="Alikhan N.F."/>
            <person name="Baker D."/>
            <person name="Gharbi K."/>
            <person name="Hall N."/>
            <person name="Watson M."/>
            <person name="Adriaenssens E.M."/>
            <person name="Foster-Nyarko E."/>
            <person name="Jarju S."/>
            <person name="Secka A."/>
            <person name="Antonio M."/>
            <person name="Oren A."/>
            <person name="Chaudhuri R.R."/>
            <person name="La Ragione R."/>
            <person name="Hildebrand F."/>
            <person name="Pallen M.J."/>
        </authorList>
    </citation>
    <scope>NUCLEOTIDE SEQUENCE</scope>
    <source>
        <strain evidence="3">ChiSjej1B19-3389</strain>
    </source>
</reference>
<organism evidence="3 4">
    <name type="scientific">Candidatus Scatavimonas merdigallinarum</name>
    <dbReference type="NCBI Taxonomy" id="2840914"/>
    <lineage>
        <taxon>Bacteria</taxon>
        <taxon>Bacillati</taxon>
        <taxon>Bacillota</taxon>
        <taxon>Clostridia</taxon>
        <taxon>Eubacteriales</taxon>
        <taxon>Oscillospiraceae</taxon>
        <taxon>Oscillospiraceae incertae sedis</taxon>
        <taxon>Candidatus Scatavimonas</taxon>
    </lineage>
</organism>
<evidence type="ECO:0000313" key="3">
    <source>
        <dbReference type="EMBL" id="HIQ80991.1"/>
    </source>
</evidence>
<protein>
    <submittedName>
        <fullName evidence="3">GGDEF domain-containing protein</fullName>
    </submittedName>
</protein>
<dbReference type="InterPro" id="IPR000160">
    <property type="entry name" value="GGDEF_dom"/>
</dbReference>
<dbReference type="SMART" id="SM00267">
    <property type="entry name" value="GGDEF"/>
    <property type="match status" value="1"/>
</dbReference>
<dbReference type="CDD" id="cd01949">
    <property type="entry name" value="GGDEF"/>
    <property type="match status" value="1"/>
</dbReference>
<feature type="domain" description="GGDEF" evidence="2">
    <location>
        <begin position="58"/>
        <end position="192"/>
    </location>
</feature>
<dbReference type="InterPro" id="IPR052163">
    <property type="entry name" value="DGC-Regulatory_Protein"/>
</dbReference>
<dbReference type="PANTHER" id="PTHR46663:SF4">
    <property type="entry name" value="DIGUANYLATE CYCLASE DGCT-RELATED"/>
    <property type="match status" value="1"/>
</dbReference>
<evidence type="ECO:0000259" key="2">
    <source>
        <dbReference type="PROSITE" id="PS50887"/>
    </source>
</evidence>
<dbReference type="PANTHER" id="PTHR46663">
    <property type="entry name" value="DIGUANYLATE CYCLASE DGCT-RELATED"/>
    <property type="match status" value="1"/>
</dbReference>
<comment type="caution">
    <text evidence="3">The sequence shown here is derived from an EMBL/GenBank/DDBJ whole genome shotgun (WGS) entry which is preliminary data.</text>
</comment>
<dbReference type="EMBL" id="DVFW01000031">
    <property type="protein sequence ID" value="HIQ80991.1"/>
    <property type="molecule type" value="Genomic_DNA"/>
</dbReference>
<dbReference type="FunFam" id="3.30.70.270:FF:000001">
    <property type="entry name" value="Diguanylate cyclase domain protein"/>
    <property type="match status" value="1"/>
</dbReference>
<dbReference type="Gene3D" id="3.30.70.270">
    <property type="match status" value="1"/>
</dbReference>
<dbReference type="Pfam" id="PF00990">
    <property type="entry name" value="GGDEF"/>
    <property type="match status" value="1"/>
</dbReference>
<feature type="coiled-coil region" evidence="1">
    <location>
        <begin position="2"/>
        <end position="29"/>
    </location>
</feature>
<keyword evidence="1" id="KW-0175">Coiled coil</keyword>
<dbReference type="InterPro" id="IPR043128">
    <property type="entry name" value="Rev_trsase/Diguanyl_cyclase"/>
</dbReference>
<dbReference type="AlphaFoldDB" id="A0A9D1CUR3"/>
<dbReference type="NCBIfam" id="TIGR00254">
    <property type="entry name" value="GGDEF"/>
    <property type="match status" value="1"/>
</dbReference>
<dbReference type="PROSITE" id="PS50887">
    <property type="entry name" value="GGDEF"/>
    <property type="match status" value="1"/>
</dbReference>
<reference evidence="3" key="1">
    <citation type="submission" date="2020-10" db="EMBL/GenBank/DDBJ databases">
        <authorList>
            <person name="Gilroy R."/>
        </authorList>
    </citation>
    <scope>NUCLEOTIDE SEQUENCE</scope>
    <source>
        <strain evidence="3">ChiSjej1B19-3389</strain>
    </source>
</reference>
<accession>A0A9D1CUR3</accession>